<feature type="domain" description="PAS" evidence="1">
    <location>
        <begin position="142"/>
        <end position="211"/>
    </location>
</feature>
<evidence type="ECO:0000259" key="4">
    <source>
        <dbReference type="PROSITE" id="PS50887"/>
    </source>
</evidence>
<dbReference type="Pfam" id="PF00990">
    <property type="entry name" value="GGDEF"/>
    <property type="match status" value="1"/>
</dbReference>
<dbReference type="CDD" id="cd01949">
    <property type="entry name" value="GGDEF"/>
    <property type="match status" value="1"/>
</dbReference>
<dbReference type="SMART" id="SM00091">
    <property type="entry name" value="PAS"/>
    <property type="match status" value="2"/>
</dbReference>
<comment type="caution">
    <text evidence="5">The sequence shown here is derived from an EMBL/GenBank/DDBJ whole genome shotgun (WGS) entry which is preliminary data.</text>
</comment>
<dbReference type="Proteomes" id="UP000287247">
    <property type="component" value="Unassembled WGS sequence"/>
</dbReference>
<dbReference type="PANTHER" id="PTHR44757">
    <property type="entry name" value="DIGUANYLATE CYCLASE DGCP"/>
    <property type="match status" value="1"/>
</dbReference>
<dbReference type="PROSITE" id="PS50112">
    <property type="entry name" value="PAS"/>
    <property type="match status" value="2"/>
</dbReference>
<dbReference type="CDD" id="cd01948">
    <property type="entry name" value="EAL"/>
    <property type="match status" value="1"/>
</dbReference>
<dbReference type="NCBIfam" id="TIGR00254">
    <property type="entry name" value="GGDEF"/>
    <property type="match status" value="1"/>
</dbReference>
<dbReference type="Pfam" id="PF13426">
    <property type="entry name" value="PAS_9"/>
    <property type="match status" value="1"/>
</dbReference>
<dbReference type="InterPro" id="IPR043128">
    <property type="entry name" value="Rev_trsase/Diguanyl_cyclase"/>
</dbReference>
<dbReference type="InterPro" id="IPR000014">
    <property type="entry name" value="PAS"/>
</dbReference>
<sequence>MNYQSYTEDNLQIEGEKSYKFILENLPDCLACHKLDGCYNYVTPACQSLLGYAPEIIIGQSIKSFCHPEDYHLIEQFYQQLQQQSVINPIVYRMRHQSGHYLWIETSAKVILEPRTGAIEQIICISREITKYKQIEEAFNQAENQYRRIFAHSSQGIFKMTAKGYYLNINTALAQIYGFGSQEEFMQSVIHREKQLYVEPKRRETLLKILDIEQEIVNFESQVYHQDGNVIWISENAWTVCDQSGNFLYYEGTVEDITFLHNTEEKLHRATFFDNLTGLPNRDWFSLQIQEVIALSSLHEYYNFAVLFVDLDSFKVVNDSFGHLVGDKLLVQVAKRLQGSLRTGDKIARFGGDEFAILLENIQSVREAINVAERILARLRSPFNLETGQIFTKASIGITFSDINYQLPEDVLRDGNLAMYRAKTEGKDCYAVFNSNMQLAALNRLQIENDLREAIKQEQLCLYYQPIIELMSGHLSGFEALIRWQHPTKGLIYPDEFIPIAEETGLINPIGWWVIQQACYQLKCWEKEHPKGLKLSINVNLSAQQLKQKGLVEKIGDLLTETKIEGNRLKLEITESCLLETVTIEAQRVNQIKELGIGLCIDDFGTGYSSLSRLYEFPIDTLKIDRSFIRRLEFSQTAIVQIIVSLAHTLGINVVAEGIETLEQLNHLQGLGCELGQGYLFSKPVDSAKANQLLHNYNSEGNRGGFI</sequence>
<dbReference type="SMART" id="SM00052">
    <property type="entry name" value="EAL"/>
    <property type="match status" value="1"/>
</dbReference>
<protein>
    <submittedName>
        <fullName evidence="5">Diguanylate cyclase</fullName>
    </submittedName>
</protein>
<evidence type="ECO:0000259" key="1">
    <source>
        <dbReference type="PROSITE" id="PS50112"/>
    </source>
</evidence>
<dbReference type="SUPFAM" id="SSF55785">
    <property type="entry name" value="PYP-like sensor domain (PAS domain)"/>
    <property type="match status" value="2"/>
</dbReference>
<evidence type="ECO:0000313" key="5">
    <source>
        <dbReference type="EMBL" id="GBF82433.1"/>
    </source>
</evidence>
<feature type="domain" description="PAC" evidence="2">
    <location>
        <begin position="88"/>
        <end position="141"/>
    </location>
</feature>
<organism evidence="5 6">
    <name type="scientific">Aphanothece sacrum FPU1</name>
    <dbReference type="NCBI Taxonomy" id="1920663"/>
    <lineage>
        <taxon>Bacteria</taxon>
        <taxon>Bacillati</taxon>
        <taxon>Cyanobacteriota</taxon>
        <taxon>Cyanophyceae</taxon>
        <taxon>Oscillatoriophycideae</taxon>
        <taxon>Chroococcales</taxon>
        <taxon>Aphanothecaceae</taxon>
        <taxon>Aphanothece</taxon>
    </lineage>
</organism>
<dbReference type="Gene3D" id="3.20.20.450">
    <property type="entry name" value="EAL domain"/>
    <property type="match status" value="1"/>
</dbReference>
<dbReference type="Pfam" id="PF08447">
    <property type="entry name" value="PAS_3"/>
    <property type="match status" value="1"/>
</dbReference>
<reference evidence="6" key="1">
    <citation type="submission" date="2017-05" db="EMBL/GenBank/DDBJ databases">
        <title>Physiological properties and genetic analysis related to exopolysaccharide production of fresh-water unicellular cyanobacterium Aphanothece sacrum, Suizenji Nori, that has been cultured as a food source in Japan.</title>
        <authorList>
            <person name="Kanesaki Y."/>
            <person name="Yoshikawa S."/>
            <person name="Ohki K."/>
        </authorList>
    </citation>
    <scope>NUCLEOTIDE SEQUENCE [LARGE SCALE GENOMIC DNA]</scope>
    <source>
        <strain evidence="6">FPU1</strain>
    </source>
</reference>
<dbReference type="EMBL" id="BDQK01000016">
    <property type="protein sequence ID" value="GBF82433.1"/>
    <property type="molecule type" value="Genomic_DNA"/>
</dbReference>
<feature type="domain" description="PAS" evidence="1">
    <location>
        <begin position="15"/>
        <end position="85"/>
    </location>
</feature>
<dbReference type="InterPro" id="IPR000700">
    <property type="entry name" value="PAS-assoc_C"/>
</dbReference>
<dbReference type="SUPFAM" id="SSF141868">
    <property type="entry name" value="EAL domain-like"/>
    <property type="match status" value="1"/>
</dbReference>
<dbReference type="InterPro" id="IPR000160">
    <property type="entry name" value="GGDEF_dom"/>
</dbReference>
<dbReference type="CDD" id="cd00130">
    <property type="entry name" value="PAS"/>
    <property type="match status" value="1"/>
</dbReference>
<dbReference type="AlphaFoldDB" id="A0A401IMG4"/>
<feature type="domain" description="PAC" evidence="2">
    <location>
        <begin position="217"/>
        <end position="269"/>
    </location>
</feature>
<dbReference type="InterPro" id="IPR035919">
    <property type="entry name" value="EAL_sf"/>
</dbReference>
<dbReference type="OrthoDB" id="425396at2"/>
<keyword evidence="6" id="KW-1185">Reference proteome</keyword>
<accession>A0A401IMG4</accession>
<dbReference type="SMART" id="SM00086">
    <property type="entry name" value="PAC"/>
    <property type="match status" value="2"/>
</dbReference>
<dbReference type="InterPro" id="IPR029787">
    <property type="entry name" value="Nucleotide_cyclase"/>
</dbReference>
<dbReference type="InterPro" id="IPR035965">
    <property type="entry name" value="PAS-like_dom_sf"/>
</dbReference>
<dbReference type="PANTHER" id="PTHR44757:SF2">
    <property type="entry name" value="BIOFILM ARCHITECTURE MAINTENANCE PROTEIN MBAA"/>
    <property type="match status" value="1"/>
</dbReference>
<dbReference type="FunFam" id="3.20.20.450:FF:000001">
    <property type="entry name" value="Cyclic di-GMP phosphodiesterase yahA"/>
    <property type="match status" value="1"/>
</dbReference>
<evidence type="ECO:0000313" key="6">
    <source>
        <dbReference type="Proteomes" id="UP000287247"/>
    </source>
</evidence>
<name>A0A401IMG4_APHSA</name>
<dbReference type="PROSITE" id="PS50887">
    <property type="entry name" value="GGDEF"/>
    <property type="match status" value="1"/>
</dbReference>
<dbReference type="NCBIfam" id="TIGR00229">
    <property type="entry name" value="sensory_box"/>
    <property type="match status" value="2"/>
</dbReference>
<dbReference type="SUPFAM" id="SSF55073">
    <property type="entry name" value="Nucleotide cyclase"/>
    <property type="match status" value="1"/>
</dbReference>
<dbReference type="PROSITE" id="PS50883">
    <property type="entry name" value="EAL"/>
    <property type="match status" value="1"/>
</dbReference>
<dbReference type="InterPro" id="IPR001633">
    <property type="entry name" value="EAL_dom"/>
</dbReference>
<dbReference type="InterPro" id="IPR001610">
    <property type="entry name" value="PAC"/>
</dbReference>
<dbReference type="Gene3D" id="3.30.70.270">
    <property type="match status" value="1"/>
</dbReference>
<gene>
    <name evidence="5" type="ORF">AsFPU1_3862</name>
</gene>
<dbReference type="SMART" id="SM00267">
    <property type="entry name" value="GGDEF"/>
    <property type="match status" value="1"/>
</dbReference>
<feature type="domain" description="EAL" evidence="3">
    <location>
        <begin position="444"/>
        <end position="698"/>
    </location>
</feature>
<dbReference type="Pfam" id="PF00563">
    <property type="entry name" value="EAL"/>
    <property type="match status" value="1"/>
</dbReference>
<dbReference type="RefSeq" id="WP_124973127.1">
    <property type="nucleotide sequence ID" value="NZ_BDQK01000016.1"/>
</dbReference>
<evidence type="ECO:0000259" key="2">
    <source>
        <dbReference type="PROSITE" id="PS50113"/>
    </source>
</evidence>
<dbReference type="Gene3D" id="3.30.450.20">
    <property type="entry name" value="PAS domain"/>
    <property type="match status" value="2"/>
</dbReference>
<dbReference type="PROSITE" id="PS50113">
    <property type="entry name" value="PAC"/>
    <property type="match status" value="2"/>
</dbReference>
<dbReference type="InterPro" id="IPR013655">
    <property type="entry name" value="PAS_fold_3"/>
</dbReference>
<evidence type="ECO:0000259" key="3">
    <source>
        <dbReference type="PROSITE" id="PS50883"/>
    </source>
</evidence>
<dbReference type="InterPro" id="IPR052155">
    <property type="entry name" value="Biofilm_reg_signaling"/>
</dbReference>
<proteinExistence type="predicted"/>
<feature type="domain" description="GGDEF" evidence="4">
    <location>
        <begin position="302"/>
        <end position="435"/>
    </location>
</feature>